<dbReference type="NCBIfam" id="TIGR01855">
    <property type="entry name" value="IMP_synth_hisH"/>
    <property type="match status" value="1"/>
</dbReference>
<dbReference type="CDD" id="cd01748">
    <property type="entry name" value="GATase1_IGP_Synthase"/>
    <property type="match status" value="1"/>
</dbReference>
<comment type="function">
    <text evidence="10">IGPS catalyzes the conversion of PRFAR and glutamine to IGP, AICAR and glutamate. The HisH subunit catalyzes the hydrolysis of glutamine to glutamate and ammonia as part of the synthesis of IGP and AICAR. The resulting ammonia molecule is channeled to the active site of HisF.</text>
</comment>
<dbReference type="HAMAP" id="MF_00278">
    <property type="entry name" value="HisH"/>
    <property type="match status" value="1"/>
</dbReference>
<dbReference type="PANTHER" id="PTHR42701">
    <property type="entry name" value="IMIDAZOLE GLYCEROL PHOSPHATE SYNTHASE SUBUNIT HISH"/>
    <property type="match status" value="1"/>
</dbReference>
<dbReference type="Gene3D" id="3.40.50.880">
    <property type="match status" value="1"/>
</dbReference>
<dbReference type="RefSeq" id="WP_043210528.1">
    <property type="nucleotide sequence ID" value="NZ_CAJGUP010000210.1"/>
</dbReference>
<dbReference type="InterPro" id="IPR029062">
    <property type="entry name" value="Class_I_gatase-like"/>
</dbReference>
<evidence type="ECO:0000256" key="3">
    <source>
        <dbReference type="ARBA" id="ARBA00022605"/>
    </source>
</evidence>
<dbReference type="GO" id="GO:0016829">
    <property type="term" value="F:lyase activity"/>
    <property type="evidence" value="ECO:0007669"/>
    <property type="project" value="UniProtKB-KW"/>
</dbReference>
<keyword evidence="14" id="KW-0808">Transferase</keyword>
<comment type="subcellular location">
    <subcellularLocation>
        <location evidence="10">Cytoplasm</location>
    </subcellularLocation>
</comment>
<feature type="active site" description="Nucleophile" evidence="10 11">
    <location>
        <position position="82"/>
    </location>
</feature>
<dbReference type="AlphaFoldDB" id="A0A0J6C6G8"/>
<feature type="domain" description="Glutamine amidotransferase" evidence="12">
    <location>
        <begin position="6"/>
        <end position="224"/>
    </location>
</feature>
<dbReference type="PANTHER" id="PTHR42701:SF2">
    <property type="entry name" value="IMIDAZOLE GLYCEROL PHOSPHATE SYNTHASE SUBUNIT HISH 1"/>
    <property type="match status" value="1"/>
</dbReference>
<dbReference type="GO" id="GO:0000105">
    <property type="term" value="P:L-histidine biosynthetic process"/>
    <property type="evidence" value="ECO:0007669"/>
    <property type="project" value="UniProtKB-UniRule"/>
</dbReference>
<feature type="active site" evidence="10 11">
    <location>
        <position position="208"/>
    </location>
</feature>
<dbReference type="InterPro" id="IPR010139">
    <property type="entry name" value="Imidazole-glycPsynth_HisH"/>
</dbReference>
<evidence type="ECO:0000256" key="9">
    <source>
        <dbReference type="ARBA" id="ARBA00049534"/>
    </source>
</evidence>
<evidence type="ECO:0000313" key="13">
    <source>
        <dbReference type="EMBL" id="ANY14529.1"/>
    </source>
</evidence>
<evidence type="ECO:0000259" key="12">
    <source>
        <dbReference type="Pfam" id="PF00117"/>
    </source>
</evidence>
<evidence type="ECO:0000313" key="15">
    <source>
        <dbReference type="Proteomes" id="UP000053096"/>
    </source>
</evidence>
<evidence type="ECO:0000256" key="11">
    <source>
        <dbReference type="PIRSR" id="PIRSR000495-1"/>
    </source>
</evidence>
<dbReference type="GO" id="GO:0005737">
    <property type="term" value="C:cytoplasm"/>
    <property type="evidence" value="ECO:0007669"/>
    <property type="project" value="UniProtKB-SubCell"/>
</dbReference>
<sequence>MSTIAIVDYGMGNFHSVARALQYAAPQANIRICNRNEDIDAADRVVFPGQGAMPDCMRTLNESGLAESVLRAARNKPLLGVCVGEQMLFAASEEGDTPCLGIFPGQVRRFAGPRFADVVTADAQGNTGPVSADTADERLKVPHMGWNKVRQTRSHPLWEGIPDEAHFYFVHSYYAVPEDPSLTVGESDYGLAFTCAVAASNIFAVQFHPEKSAEHGLRLYRNFVDWQP</sequence>
<keyword evidence="5 10" id="KW-0315">Glutamine amidotransferase</keyword>
<dbReference type="UniPathway" id="UPA00031">
    <property type="reaction ID" value="UER00010"/>
</dbReference>
<evidence type="ECO:0000313" key="14">
    <source>
        <dbReference type="EMBL" id="CUI63529.1"/>
    </source>
</evidence>
<protein>
    <recommendedName>
        <fullName evidence="10">Imidazole glycerol phosphate synthase subunit HisH</fullName>
        <ecNumber evidence="10">4.3.2.10</ecNumber>
    </recommendedName>
    <alternativeName>
        <fullName evidence="10">IGP synthase glutaminase subunit</fullName>
        <ecNumber evidence="10">3.5.1.2</ecNumber>
    </alternativeName>
    <alternativeName>
        <fullName evidence="10">IGP synthase subunit HisH</fullName>
    </alternativeName>
    <alternativeName>
        <fullName evidence="10">ImGP synthase subunit HisH</fullName>
        <shortName evidence="10">IGPS subunit HisH</shortName>
    </alternativeName>
</protein>
<dbReference type="Proteomes" id="UP000053096">
    <property type="component" value="Unassembled WGS sequence"/>
</dbReference>
<comment type="pathway">
    <text evidence="1 10">Amino-acid biosynthesis; L-histidine biosynthesis; L-histidine from 5-phospho-alpha-D-ribose 1-diphosphate: step 5/9.</text>
</comment>
<reference evidence="13 16" key="2">
    <citation type="submission" date="2016-07" db="EMBL/GenBank/DDBJ databases">
        <title>Complete genome sequences of Bordetella pseudohinzii.</title>
        <authorList>
            <person name="Spilker T."/>
            <person name="Darrah R."/>
            <person name="LiPuma J.J."/>
        </authorList>
    </citation>
    <scope>NUCLEOTIDE SEQUENCE [LARGE SCALE GENOMIC DNA]</scope>
    <source>
        <strain evidence="13 16">HI4681</strain>
    </source>
</reference>
<dbReference type="SUPFAM" id="SSF52317">
    <property type="entry name" value="Class I glutamine amidotransferase-like"/>
    <property type="match status" value="1"/>
</dbReference>
<dbReference type="EC" id="4.3.2.10" evidence="10"/>
<dbReference type="Pfam" id="PF00117">
    <property type="entry name" value="GATase"/>
    <property type="match status" value="1"/>
</dbReference>
<dbReference type="PROSITE" id="PS51273">
    <property type="entry name" value="GATASE_TYPE_1"/>
    <property type="match status" value="1"/>
</dbReference>
<keyword evidence="7 10" id="KW-0456">Lyase</keyword>
<comment type="catalytic activity">
    <reaction evidence="8 10">
        <text>5-[(5-phospho-1-deoxy-D-ribulos-1-ylimino)methylamino]-1-(5-phospho-beta-D-ribosyl)imidazole-4-carboxamide + L-glutamine = D-erythro-1-(imidazol-4-yl)glycerol 3-phosphate + 5-amino-1-(5-phospho-beta-D-ribosyl)imidazole-4-carboxamide + L-glutamate + H(+)</text>
        <dbReference type="Rhea" id="RHEA:24793"/>
        <dbReference type="ChEBI" id="CHEBI:15378"/>
        <dbReference type="ChEBI" id="CHEBI:29985"/>
        <dbReference type="ChEBI" id="CHEBI:58278"/>
        <dbReference type="ChEBI" id="CHEBI:58359"/>
        <dbReference type="ChEBI" id="CHEBI:58475"/>
        <dbReference type="ChEBI" id="CHEBI:58525"/>
        <dbReference type="EC" id="4.3.2.10"/>
    </reaction>
</comment>
<keyword evidence="3 10" id="KW-0028">Amino-acid biosynthesis</keyword>
<keyword evidence="16" id="KW-1185">Reference proteome</keyword>
<accession>A0A0J6C6G8</accession>
<reference evidence="14 15" key="1">
    <citation type="submission" date="2015-09" db="EMBL/GenBank/DDBJ databases">
        <authorList>
            <person name="Jackson K.R."/>
            <person name="Lunt B.L."/>
            <person name="Fisher J.N.B."/>
            <person name="Gardner A.V."/>
            <person name="Bailey M.E."/>
            <person name="Deus L.M."/>
            <person name="Earl A.S."/>
            <person name="Gibby P.D."/>
            <person name="Hartmann K.A."/>
            <person name="Liu J.E."/>
            <person name="Manci A.M."/>
            <person name="Nielsen D.A."/>
            <person name="Solomon M.B."/>
            <person name="Breakwell D.P."/>
            <person name="Burnett S.H."/>
            <person name="Grose J.H."/>
        </authorList>
    </citation>
    <scope>NUCLEOTIDE SEQUENCE [LARGE SCALE GENOMIC DNA]</scope>
    <source>
        <strain evidence="14 15">2789STDY5608636</strain>
    </source>
</reference>
<dbReference type="OrthoDB" id="9807137at2"/>
<dbReference type="EC" id="3.5.1.2" evidence="10"/>
<keyword evidence="4 10" id="KW-0378">Hydrolase</keyword>
<evidence type="ECO:0000256" key="8">
    <source>
        <dbReference type="ARBA" id="ARBA00047838"/>
    </source>
</evidence>
<evidence type="ECO:0000256" key="4">
    <source>
        <dbReference type="ARBA" id="ARBA00022801"/>
    </source>
</evidence>
<organism evidence="14 15">
    <name type="scientific">Bordetella pseudohinzii</name>
    <dbReference type="NCBI Taxonomy" id="1331258"/>
    <lineage>
        <taxon>Bacteria</taxon>
        <taxon>Pseudomonadati</taxon>
        <taxon>Pseudomonadota</taxon>
        <taxon>Betaproteobacteria</taxon>
        <taxon>Burkholderiales</taxon>
        <taxon>Alcaligenaceae</taxon>
        <taxon>Bordetella</taxon>
    </lineage>
</organism>
<evidence type="ECO:0000256" key="5">
    <source>
        <dbReference type="ARBA" id="ARBA00022962"/>
    </source>
</evidence>
<dbReference type="EMBL" id="CYTV01000003">
    <property type="protein sequence ID" value="CUI63529.1"/>
    <property type="molecule type" value="Genomic_DNA"/>
</dbReference>
<evidence type="ECO:0000256" key="10">
    <source>
        <dbReference type="HAMAP-Rule" id="MF_00278"/>
    </source>
</evidence>
<dbReference type="Proteomes" id="UP000092950">
    <property type="component" value="Chromosome"/>
</dbReference>
<evidence type="ECO:0000256" key="7">
    <source>
        <dbReference type="ARBA" id="ARBA00023239"/>
    </source>
</evidence>
<evidence type="ECO:0000256" key="1">
    <source>
        <dbReference type="ARBA" id="ARBA00005091"/>
    </source>
</evidence>
<dbReference type="KEGG" id="bpdz:BBN53_00665"/>
<keyword evidence="14" id="KW-0328">Glycosyltransferase</keyword>
<evidence type="ECO:0000256" key="2">
    <source>
        <dbReference type="ARBA" id="ARBA00022490"/>
    </source>
</evidence>
<comment type="subunit">
    <text evidence="10">Heterodimer of HisH and HisF.</text>
</comment>
<dbReference type="InterPro" id="IPR017926">
    <property type="entry name" value="GATASE"/>
</dbReference>
<dbReference type="GO" id="GO:0004359">
    <property type="term" value="F:glutaminase activity"/>
    <property type="evidence" value="ECO:0007669"/>
    <property type="project" value="UniProtKB-EC"/>
</dbReference>
<accession>A0A0M7E9R0</accession>
<dbReference type="PIRSF" id="PIRSF000495">
    <property type="entry name" value="Amidotransf_hisH"/>
    <property type="match status" value="1"/>
</dbReference>
<comment type="catalytic activity">
    <reaction evidence="9 10">
        <text>L-glutamine + H2O = L-glutamate + NH4(+)</text>
        <dbReference type="Rhea" id="RHEA:15889"/>
        <dbReference type="ChEBI" id="CHEBI:15377"/>
        <dbReference type="ChEBI" id="CHEBI:28938"/>
        <dbReference type="ChEBI" id="CHEBI:29985"/>
        <dbReference type="ChEBI" id="CHEBI:58359"/>
        <dbReference type="EC" id="3.5.1.2"/>
    </reaction>
</comment>
<gene>
    <name evidence="14" type="primary">hisH1</name>
    <name evidence="10" type="synonym">hisH</name>
    <name evidence="13" type="ORF">BBN53_00665</name>
    <name evidence="14" type="ORF">ERS370011_01518</name>
</gene>
<keyword evidence="2 10" id="KW-0963">Cytoplasm</keyword>
<dbReference type="EMBL" id="CP016440">
    <property type="protein sequence ID" value="ANY14529.1"/>
    <property type="molecule type" value="Genomic_DNA"/>
</dbReference>
<dbReference type="GO" id="GO:0000107">
    <property type="term" value="F:imidazoleglycerol-phosphate synthase activity"/>
    <property type="evidence" value="ECO:0007669"/>
    <property type="project" value="UniProtKB-UniRule"/>
</dbReference>
<evidence type="ECO:0000313" key="16">
    <source>
        <dbReference type="Proteomes" id="UP000092950"/>
    </source>
</evidence>
<evidence type="ECO:0000256" key="6">
    <source>
        <dbReference type="ARBA" id="ARBA00023102"/>
    </source>
</evidence>
<keyword evidence="6 10" id="KW-0368">Histidine biosynthesis</keyword>
<feature type="active site" evidence="10 11">
    <location>
        <position position="210"/>
    </location>
</feature>
<proteinExistence type="inferred from homology"/>
<name>A0A0J6C6G8_9BORD</name>